<feature type="region of interest" description="Disordered" evidence="2">
    <location>
        <begin position="455"/>
        <end position="486"/>
    </location>
</feature>
<protein>
    <recommendedName>
        <fullName evidence="3">CID domain-containing protein</fullName>
    </recommendedName>
</protein>
<dbReference type="Proteomes" id="UP000734854">
    <property type="component" value="Unassembled WGS sequence"/>
</dbReference>
<dbReference type="CDD" id="cd16981">
    <property type="entry name" value="CID_RPRD_like"/>
    <property type="match status" value="1"/>
</dbReference>
<feature type="compositionally biased region" description="Basic and acidic residues" evidence="2">
    <location>
        <begin position="349"/>
        <end position="358"/>
    </location>
</feature>
<evidence type="ECO:0000313" key="4">
    <source>
        <dbReference type="EMBL" id="KAG6515887.1"/>
    </source>
</evidence>
<dbReference type="InterPro" id="IPR006569">
    <property type="entry name" value="CID_dom"/>
</dbReference>
<evidence type="ECO:0000259" key="3">
    <source>
        <dbReference type="PROSITE" id="PS51391"/>
    </source>
</evidence>
<dbReference type="GO" id="GO:0031124">
    <property type="term" value="P:mRNA 3'-end processing"/>
    <property type="evidence" value="ECO:0007669"/>
    <property type="project" value="TreeGrafter"/>
</dbReference>
<feature type="compositionally biased region" description="Pro residues" evidence="2">
    <location>
        <begin position="365"/>
        <end position="381"/>
    </location>
</feature>
<evidence type="ECO:0000256" key="2">
    <source>
        <dbReference type="SAM" id="MobiDB-lite"/>
    </source>
</evidence>
<dbReference type="SMART" id="SM00582">
    <property type="entry name" value="RPR"/>
    <property type="match status" value="1"/>
</dbReference>
<keyword evidence="1" id="KW-0507">mRNA processing</keyword>
<dbReference type="InterPro" id="IPR008942">
    <property type="entry name" value="ENTH_VHS"/>
</dbReference>
<feature type="region of interest" description="Disordered" evidence="2">
    <location>
        <begin position="291"/>
        <end position="311"/>
    </location>
</feature>
<dbReference type="PROSITE" id="PS51391">
    <property type="entry name" value="CID"/>
    <property type="match status" value="1"/>
</dbReference>
<evidence type="ECO:0000256" key="1">
    <source>
        <dbReference type="ARBA" id="ARBA00022664"/>
    </source>
</evidence>
<dbReference type="Pfam" id="PF04818">
    <property type="entry name" value="CID"/>
    <property type="match status" value="1"/>
</dbReference>
<sequence length="486" mass="53345">MLNFGLALSHWCIFHRYKAKQVVETWEQQFYSSPREQRVSFLYLANDILQNSRRKGLEFINEFWKVLPDALSDVFANGDDIGRKTVQRLVNIWEERKVFGSRGQILKEEILGRKLEDKNKNGKAITQNLNQSSGILEKIISSYDKLSDEDSLFGKCQAALNIIDKVEKELGSDFEIGSANGSEIIGNLQIQHGILGECIEQLKASELSRATLISYLREALNEQVQLADELKAEQTGHQLQVAELRCKQAGNILSQLNVEQQPPATQNPTEPLRFAPEVTASSAVDAQITLSRCTQEEPLPDMKPSLSDENRKTEAAAVAAKLTASASSAQMLSFVLSSLASEGVIGPANREESPDSKRLKLQNSLPPPHPLLQVPMPPPFSHPEAMHQLPPPQSSSPNLEPTSTSVSLATPSPSTSVQFMQSAAGPMTGVPYAYGSAPPPLPNYPMFGMHPNLSSPNPFYSFQPPEGPNLVVQPPLPSGPPPLTRQ</sequence>
<name>A0A8J5GWA1_ZINOF</name>
<feature type="region of interest" description="Disordered" evidence="2">
    <location>
        <begin position="346"/>
        <end position="418"/>
    </location>
</feature>
<dbReference type="PANTHER" id="PTHR12460">
    <property type="entry name" value="CYCLIN-DEPENDENT KINASE INHIBITOR-RELATED PROTEIN"/>
    <property type="match status" value="1"/>
</dbReference>
<proteinExistence type="predicted"/>
<dbReference type="Gene3D" id="1.25.40.90">
    <property type="match status" value="1"/>
</dbReference>
<feature type="compositionally biased region" description="Pro residues" evidence="2">
    <location>
        <begin position="474"/>
        <end position="486"/>
    </location>
</feature>
<dbReference type="EMBL" id="JACMSC010000007">
    <property type="protein sequence ID" value="KAG6515887.1"/>
    <property type="molecule type" value="Genomic_DNA"/>
</dbReference>
<dbReference type="AlphaFoldDB" id="A0A8J5GWA1"/>
<feature type="compositionally biased region" description="Polar residues" evidence="2">
    <location>
        <begin position="398"/>
        <end position="418"/>
    </location>
</feature>
<feature type="domain" description="CID" evidence="3">
    <location>
        <begin position="1"/>
        <end position="115"/>
    </location>
</feature>
<dbReference type="PANTHER" id="PTHR12460:SF23">
    <property type="entry name" value="ACTIN CYTOSKELETON-REGULATORY COMPLEX PROTEIN PAN1"/>
    <property type="match status" value="1"/>
</dbReference>
<dbReference type="GO" id="GO:0005634">
    <property type="term" value="C:nucleus"/>
    <property type="evidence" value="ECO:0007669"/>
    <property type="project" value="UniProtKB-ARBA"/>
</dbReference>
<accession>A0A8J5GWA1</accession>
<reference evidence="4 5" key="1">
    <citation type="submission" date="2020-08" db="EMBL/GenBank/DDBJ databases">
        <title>Plant Genome Project.</title>
        <authorList>
            <person name="Zhang R.-G."/>
        </authorList>
    </citation>
    <scope>NUCLEOTIDE SEQUENCE [LARGE SCALE GENOMIC DNA]</scope>
    <source>
        <tissue evidence="4">Rhizome</tissue>
    </source>
</reference>
<comment type="caution">
    <text evidence="4">The sequence shown here is derived from an EMBL/GenBank/DDBJ whole genome shotgun (WGS) entry which is preliminary data.</text>
</comment>
<evidence type="ECO:0000313" key="5">
    <source>
        <dbReference type="Proteomes" id="UP000734854"/>
    </source>
</evidence>
<gene>
    <name evidence="4" type="ORF">ZIOFF_026321</name>
</gene>
<dbReference type="GO" id="GO:0000993">
    <property type="term" value="F:RNA polymerase II complex binding"/>
    <property type="evidence" value="ECO:0007669"/>
    <property type="project" value="TreeGrafter"/>
</dbReference>
<dbReference type="SUPFAM" id="SSF48464">
    <property type="entry name" value="ENTH/VHS domain"/>
    <property type="match status" value="1"/>
</dbReference>
<keyword evidence="5" id="KW-1185">Reference proteome</keyword>
<organism evidence="4 5">
    <name type="scientific">Zingiber officinale</name>
    <name type="common">Ginger</name>
    <name type="synonym">Amomum zingiber</name>
    <dbReference type="NCBI Taxonomy" id="94328"/>
    <lineage>
        <taxon>Eukaryota</taxon>
        <taxon>Viridiplantae</taxon>
        <taxon>Streptophyta</taxon>
        <taxon>Embryophyta</taxon>
        <taxon>Tracheophyta</taxon>
        <taxon>Spermatophyta</taxon>
        <taxon>Magnoliopsida</taxon>
        <taxon>Liliopsida</taxon>
        <taxon>Zingiberales</taxon>
        <taxon>Zingiberaceae</taxon>
        <taxon>Zingiber</taxon>
    </lineage>
</organism>